<organism evidence="1 2">
    <name type="scientific">Polyplax serrata</name>
    <name type="common">Common mouse louse</name>
    <dbReference type="NCBI Taxonomy" id="468196"/>
    <lineage>
        <taxon>Eukaryota</taxon>
        <taxon>Metazoa</taxon>
        <taxon>Ecdysozoa</taxon>
        <taxon>Arthropoda</taxon>
        <taxon>Hexapoda</taxon>
        <taxon>Insecta</taxon>
        <taxon>Pterygota</taxon>
        <taxon>Neoptera</taxon>
        <taxon>Paraneoptera</taxon>
        <taxon>Psocodea</taxon>
        <taxon>Troctomorpha</taxon>
        <taxon>Phthiraptera</taxon>
        <taxon>Anoplura</taxon>
        <taxon>Polyplacidae</taxon>
        <taxon>Polyplax</taxon>
    </lineage>
</organism>
<comment type="caution">
    <text evidence="1">The sequence shown here is derived from an EMBL/GenBank/DDBJ whole genome shotgun (WGS) entry which is preliminary data.</text>
</comment>
<reference evidence="1 2" key="1">
    <citation type="submission" date="2023-09" db="EMBL/GenBank/DDBJ databases">
        <title>Genomes of two closely related lineages of the louse Polyplax serrata with different host specificities.</title>
        <authorList>
            <person name="Martinu J."/>
            <person name="Tarabai H."/>
            <person name="Stefka J."/>
            <person name="Hypsa V."/>
        </authorList>
    </citation>
    <scope>NUCLEOTIDE SEQUENCE [LARGE SCALE GENOMIC DNA]</scope>
    <source>
        <strain evidence="1">98ZLc_SE</strain>
    </source>
</reference>
<protein>
    <submittedName>
        <fullName evidence="1">Uncharacterized protein</fullName>
    </submittedName>
</protein>
<dbReference type="Proteomes" id="UP001359485">
    <property type="component" value="Unassembled WGS sequence"/>
</dbReference>
<proteinExistence type="predicted"/>
<evidence type="ECO:0000313" key="1">
    <source>
        <dbReference type="EMBL" id="KAK6638131.1"/>
    </source>
</evidence>
<name>A0ABR1B8M8_POLSC</name>
<dbReference type="EMBL" id="JAWJWF010000002">
    <property type="protein sequence ID" value="KAK6638131.1"/>
    <property type="molecule type" value="Genomic_DNA"/>
</dbReference>
<gene>
    <name evidence="1" type="ORF">RUM44_008556</name>
</gene>
<keyword evidence="2" id="KW-1185">Reference proteome</keyword>
<accession>A0ABR1B8M8</accession>
<evidence type="ECO:0000313" key="2">
    <source>
        <dbReference type="Proteomes" id="UP001359485"/>
    </source>
</evidence>
<sequence length="295" mass="34078">MAIEYRQSTSDESKAIVCLKLKNFLRETKKHQAIYDNIEDSYCNQKIALEKEKGPFVTTTSHTDEAVENSNVVVAQMTYLDDNMLSKERGNPVHSKELKRLGRMLFGPFKRIRSLPQLIRQYVSTTATRRPFLHWIPTEFTQSIKELINFINPMYLKIAILLVFPQCKILMDFLPVFVRNKSVVVEGTTCDTIEPFEMGSCALKFFTSHNGSLEYLREQYLSEVTGIEKGKVDMLEMVETKNNDEEKAPEVIAMRPCAEHKPLESNQAFPEKASPVFYQPVKDRLKEYRFLLTGE</sequence>